<comment type="catalytic activity">
    <reaction evidence="16">
        <text>hydrogencarbonate + H(+) = CO2 + H2O</text>
        <dbReference type="Rhea" id="RHEA:10748"/>
        <dbReference type="ChEBI" id="CHEBI:15377"/>
        <dbReference type="ChEBI" id="CHEBI:15378"/>
        <dbReference type="ChEBI" id="CHEBI:16526"/>
        <dbReference type="ChEBI" id="CHEBI:17544"/>
        <dbReference type="EC" id="4.2.1.1"/>
    </reaction>
</comment>
<evidence type="ECO:0000256" key="1">
    <source>
        <dbReference type="ARBA" id="ARBA00001947"/>
    </source>
</evidence>
<evidence type="ECO:0000313" key="20">
    <source>
        <dbReference type="EnsemblMetazoa" id="HelroP121825"/>
    </source>
</evidence>
<dbReference type="PANTHER" id="PTHR18952:SF282">
    <property type="entry name" value="CARBONIC ANHYDRASE 1"/>
    <property type="match status" value="1"/>
</dbReference>
<comment type="similarity">
    <text evidence="3">Belongs to the alpha-carbonic anhydrase family.</text>
</comment>
<dbReference type="STRING" id="6412.T1EGS8"/>
<gene>
    <name evidence="20" type="primary">20195778</name>
    <name evidence="19" type="ORF">HELRODRAFT_121825</name>
</gene>
<dbReference type="PROSITE" id="PS51144">
    <property type="entry name" value="ALPHA_CA_2"/>
    <property type="match status" value="1"/>
</dbReference>
<dbReference type="InterPro" id="IPR023561">
    <property type="entry name" value="Carbonic_anhydrase_a-class"/>
</dbReference>
<keyword evidence="21" id="KW-1185">Reference proteome</keyword>
<feature type="region of interest" description="Disordered" evidence="17">
    <location>
        <begin position="42"/>
        <end position="67"/>
    </location>
</feature>
<dbReference type="EMBL" id="KB097536">
    <property type="protein sequence ID" value="ESN95303.1"/>
    <property type="molecule type" value="Genomic_DNA"/>
</dbReference>
<evidence type="ECO:0000256" key="4">
    <source>
        <dbReference type="ARBA" id="ARBA00012925"/>
    </source>
</evidence>
<organism evidence="20 21">
    <name type="scientific">Helobdella robusta</name>
    <name type="common">Californian leech</name>
    <dbReference type="NCBI Taxonomy" id="6412"/>
    <lineage>
        <taxon>Eukaryota</taxon>
        <taxon>Metazoa</taxon>
        <taxon>Spiralia</taxon>
        <taxon>Lophotrochozoa</taxon>
        <taxon>Annelida</taxon>
        <taxon>Clitellata</taxon>
        <taxon>Hirudinea</taxon>
        <taxon>Rhynchobdellida</taxon>
        <taxon>Glossiphoniidae</taxon>
        <taxon>Helobdella</taxon>
    </lineage>
</organism>
<accession>T1EGS8</accession>
<reference evidence="20" key="3">
    <citation type="submission" date="2015-06" db="UniProtKB">
        <authorList>
            <consortium name="EnsemblMetazoa"/>
        </authorList>
    </citation>
    <scope>IDENTIFICATION</scope>
</reference>
<evidence type="ECO:0000313" key="21">
    <source>
        <dbReference type="Proteomes" id="UP000015101"/>
    </source>
</evidence>
<comment type="catalytic activity">
    <reaction evidence="12">
        <text>urea = cyanamide + H2O</text>
        <dbReference type="Rhea" id="RHEA:23056"/>
        <dbReference type="ChEBI" id="CHEBI:15377"/>
        <dbReference type="ChEBI" id="CHEBI:16199"/>
        <dbReference type="ChEBI" id="CHEBI:16698"/>
        <dbReference type="EC" id="4.2.1.69"/>
    </reaction>
</comment>
<dbReference type="InParanoid" id="T1EGS8"/>
<dbReference type="AlphaFoldDB" id="T1EGS8"/>
<dbReference type="SUPFAM" id="SSF51069">
    <property type="entry name" value="Carbonic anhydrase"/>
    <property type="match status" value="1"/>
</dbReference>
<evidence type="ECO:0000256" key="14">
    <source>
        <dbReference type="ARBA" id="ARBA00042770"/>
    </source>
</evidence>
<evidence type="ECO:0000256" key="10">
    <source>
        <dbReference type="ARBA" id="ARBA00030838"/>
    </source>
</evidence>
<dbReference type="GeneID" id="20195778"/>
<dbReference type="RefSeq" id="XP_009026701.1">
    <property type="nucleotide sequence ID" value="XM_009028453.1"/>
</dbReference>
<evidence type="ECO:0000256" key="6">
    <source>
        <dbReference type="ARBA" id="ARBA00022490"/>
    </source>
</evidence>
<dbReference type="HOGENOM" id="CLU_039326_2_1_1"/>
<evidence type="ECO:0000256" key="15">
    <source>
        <dbReference type="ARBA" id="ARBA00045744"/>
    </source>
</evidence>
<evidence type="ECO:0000313" key="19">
    <source>
        <dbReference type="EMBL" id="ESN95303.1"/>
    </source>
</evidence>
<dbReference type="EC" id="4.2.1.69" evidence="13"/>
<dbReference type="PANTHER" id="PTHR18952">
    <property type="entry name" value="CARBONIC ANHYDRASE"/>
    <property type="match status" value="1"/>
</dbReference>
<dbReference type="SMART" id="SM01057">
    <property type="entry name" value="Carb_anhydrase"/>
    <property type="match status" value="1"/>
</dbReference>
<evidence type="ECO:0000256" key="2">
    <source>
        <dbReference type="ARBA" id="ARBA00004496"/>
    </source>
</evidence>
<proteinExistence type="inferred from homology"/>
<keyword evidence="6" id="KW-0963">Cytoplasm</keyword>
<dbReference type="InterPro" id="IPR036398">
    <property type="entry name" value="CA_dom_sf"/>
</dbReference>
<feature type="compositionally biased region" description="Gly residues" evidence="17">
    <location>
        <begin position="49"/>
        <end position="60"/>
    </location>
</feature>
<evidence type="ECO:0000259" key="18">
    <source>
        <dbReference type="PROSITE" id="PS51144"/>
    </source>
</evidence>
<dbReference type="GO" id="GO:0004089">
    <property type="term" value="F:carbonate dehydratase activity"/>
    <property type="evidence" value="ECO:0000318"/>
    <property type="project" value="GO_Central"/>
</dbReference>
<reference evidence="19 21" key="2">
    <citation type="journal article" date="2013" name="Nature">
        <title>Insights into bilaterian evolution from three spiralian genomes.</title>
        <authorList>
            <person name="Simakov O."/>
            <person name="Marletaz F."/>
            <person name="Cho S.J."/>
            <person name="Edsinger-Gonzales E."/>
            <person name="Havlak P."/>
            <person name="Hellsten U."/>
            <person name="Kuo D.H."/>
            <person name="Larsson T."/>
            <person name="Lv J."/>
            <person name="Arendt D."/>
            <person name="Savage R."/>
            <person name="Osoegawa K."/>
            <person name="de Jong P."/>
            <person name="Grimwood J."/>
            <person name="Chapman J.A."/>
            <person name="Shapiro H."/>
            <person name="Aerts A."/>
            <person name="Otillar R.P."/>
            <person name="Terry A.Y."/>
            <person name="Boore J.L."/>
            <person name="Grigoriev I.V."/>
            <person name="Lindberg D.R."/>
            <person name="Seaver E.C."/>
            <person name="Weisblat D.A."/>
            <person name="Putnam N.H."/>
            <person name="Rokhsar D.S."/>
        </authorList>
    </citation>
    <scope>NUCLEOTIDE SEQUENCE</scope>
</reference>
<evidence type="ECO:0000256" key="12">
    <source>
        <dbReference type="ARBA" id="ARBA00036058"/>
    </source>
</evidence>
<reference evidence="21" key="1">
    <citation type="submission" date="2012-12" db="EMBL/GenBank/DDBJ databases">
        <authorList>
            <person name="Hellsten U."/>
            <person name="Grimwood J."/>
            <person name="Chapman J.A."/>
            <person name="Shapiro H."/>
            <person name="Aerts A."/>
            <person name="Otillar R.P."/>
            <person name="Terry A.Y."/>
            <person name="Boore J.L."/>
            <person name="Simakov O."/>
            <person name="Marletaz F."/>
            <person name="Cho S.-J."/>
            <person name="Edsinger-Gonzales E."/>
            <person name="Havlak P."/>
            <person name="Kuo D.-H."/>
            <person name="Larsson T."/>
            <person name="Lv J."/>
            <person name="Arendt D."/>
            <person name="Savage R."/>
            <person name="Osoegawa K."/>
            <person name="de Jong P."/>
            <person name="Lindberg D.R."/>
            <person name="Seaver E.C."/>
            <person name="Weisblat D.A."/>
            <person name="Putnam N.H."/>
            <person name="Grigoriev I.V."/>
            <person name="Rokhsar D.S."/>
        </authorList>
    </citation>
    <scope>NUCLEOTIDE SEQUENCE</scope>
</reference>
<evidence type="ECO:0000256" key="3">
    <source>
        <dbReference type="ARBA" id="ARBA00010718"/>
    </source>
</evidence>
<evidence type="ECO:0000256" key="17">
    <source>
        <dbReference type="SAM" id="MobiDB-lite"/>
    </source>
</evidence>
<dbReference type="EC" id="4.2.1.1" evidence="4"/>
<dbReference type="Proteomes" id="UP000015101">
    <property type="component" value="Unassembled WGS sequence"/>
</dbReference>
<evidence type="ECO:0000256" key="16">
    <source>
        <dbReference type="ARBA" id="ARBA00048348"/>
    </source>
</evidence>
<protein>
    <recommendedName>
        <fullName evidence="5">Carbonic anhydrase 1</fullName>
        <ecNumber evidence="4">4.2.1.1</ecNumber>
        <ecNumber evidence="13">4.2.1.69</ecNumber>
    </recommendedName>
    <alternativeName>
        <fullName evidence="10">Carbonate dehydratase I</fullName>
    </alternativeName>
    <alternativeName>
        <fullName evidence="11">Carbonic anhydrase I</fullName>
    </alternativeName>
    <alternativeName>
        <fullName evidence="14">Cyanamide hydratase CA1</fullName>
    </alternativeName>
</protein>
<dbReference type="CDD" id="cd00326">
    <property type="entry name" value="alpha_CA"/>
    <property type="match status" value="1"/>
</dbReference>
<dbReference type="GO" id="GO:0008270">
    <property type="term" value="F:zinc ion binding"/>
    <property type="evidence" value="ECO:0007669"/>
    <property type="project" value="InterPro"/>
</dbReference>
<dbReference type="EMBL" id="AMQM01006905">
    <property type="status" value="NOT_ANNOTATED_CDS"/>
    <property type="molecule type" value="Genomic_DNA"/>
</dbReference>
<keyword evidence="7" id="KW-0479">Metal-binding</keyword>
<comment type="subcellular location">
    <subcellularLocation>
        <location evidence="2">Cytoplasm</location>
    </subcellularLocation>
</comment>
<sequence length="259" mass="29147">GPDTWWVYYPSASGGNQSPIDIQTEDVHTNHELTAHPLQINYQTSGAGNKDGGTSGGTAGSGSSSSITGGPLKEYNYVLSRIELHWGESDNNGSEHLVNSRPFSAEVQLIHWNEDLYDSYDEACKRDDGIAIIAVFAKLSDNEGNKTLQTWSKIIEDVEYRGKCMHVKEEFDVKALLPGLYFYDTAKYWCYRGSYTTPPCYETVTWVVMSQTINITSNILKQFRGLRSYYDTDVRPDDEYDGLIQKNCRPVQPLGTRKI</sequence>
<evidence type="ECO:0000256" key="9">
    <source>
        <dbReference type="ARBA" id="ARBA00023239"/>
    </source>
</evidence>
<dbReference type="OrthoDB" id="429145at2759"/>
<evidence type="ECO:0000256" key="7">
    <source>
        <dbReference type="ARBA" id="ARBA00022723"/>
    </source>
</evidence>
<keyword evidence="8" id="KW-0862">Zinc</keyword>
<evidence type="ECO:0000256" key="11">
    <source>
        <dbReference type="ARBA" id="ARBA00031292"/>
    </source>
</evidence>
<evidence type="ECO:0000256" key="13">
    <source>
        <dbReference type="ARBA" id="ARBA00039139"/>
    </source>
</evidence>
<feature type="domain" description="Alpha-carbonic anhydrase" evidence="18">
    <location>
        <begin position="1"/>
        <end position="259"/>
    </location>
</feature>
<dbReference type="Pfam" id="PF00194">
    <property type="entry name" value="Carb_anhydrase"/>
    <property type="match status" value="1"/>
</dbReference>
<dbReference type="EnsemblMetazoa" id="HelroT121825">
    <property type="protein sequence ID" value="HelroP121825"/>
    <property type="gene ID" value="HelroG121825"/>
</dbReference>
<name>T1EGS8_HELRO</name>
<comment type="cofactor">
    <cofactor evidence="1">
        <name>Zn(2+)</name>
        <dbReference type="ChEBI" id="CHEBI:29105"/>
    </cofactor>
</comment>
<evidence type="ECO:0000256" key="8">
    <source>
        <dbReference type="ARBA" id="ARBA00022833"/>
    </source>
</evidence>
<dbReference type="GO" id="GO:0018820">
    <property type="term" value="F:cyanamide hydratase activity"/>
    <property type="evidence" value="ECO:0007669"/>
    <property type="project" value="UniProtKB-EC"/>
</dbReference>
<dbReference type="InterPro" id="IPR001148">
    <property type="entry name" value="CA_dom"/>
</dbReference>
<dbReference type="OMA" id="WHESCES"/>
<keyword evidence="9" id="KW-0456">Lyase</keyword>
<evidence type="ECO:0000256" key="5">
    <source>
        <dbReference type="ARBA" id="ARBA00014181"/>
    </source>
</evidence>
<comment type="function">
    <text evidence="15">Catalyzes the reversible hydration of carbon dioxide. Can hydrate cyanamide to urea.</text>
</comment>
<dbReference type="Gene3D" id="3.10.200.10">
    <property type="entry name" value="Alpha carbonic anhydrase"/>
    <property type="match status" value="1"/>
</dbReference>
<dbReference type="KEGG" id="hro:HELRODRAFT_121825"/>
<dbReference type="GO" id="GO:0005737">
    <property type="term" value="C:cytoplasm"/>
    <property type="evidence" value="ECO:0000318"/>
    <property type="project" value="GO_Central"/>
</dbReference>
<dbReference type="CTD" id="20195778"/>
<dbReference type="eggNOG" id="KOG0382">
    <property type="taxonomic scope" value="Eukaryota"/>
</dbReference>